<dbReference type="EMBL" id="JARKNE010000004">
    <property type="protein sequence ID" value="KAK5835637.1"/>
    <property type="molecule type" value="Genomic_DNA"/>
</dbReference>
<comment type="caution">
    <text evidence="1">The sequence shown here is derived from an EMBL/GenBank/DDBJ whole genome shotgun (WGS) entry which is preliminary data.</text>
</comment>
<dbReference type="Proteomes" id="UP001358586">
    <property type="component" value="Chromosome 4"/>
</dbReference>
<protein>
    <submittedName>
        <fullName evidence="1">Uncharacterized protein</fullName>
    </submittedName>
</protein>
<keyword evidence="2" id="KW-1185">Reference proteome</keyword>
<sequence>MIRGRLELAGHCFAAVPARPPIALLRRATVAPDPAGHRWFVSSSSLPPRYFATATARRQSAQPTIPASSRPAHYFSVTIRSSRCQKLKHFELWDDQTCQYK</sequence>
<evidence type="ECO:0000313" key="2">
    <source>
        <dbReference type="Proteomes" id="UP001358586"/>
    </source>
</evidence>
<proteinExistence type="predicted"/>
<accession>A0ABR0Q994</accession>
<reference evidence="1 2" key="1">
    <citation type="submission" date="2023-03" db="EMBL/GenBank/DDBJ databases">
        <title>WGS of Gossypium arboreum.</title>
        <authorList>
            <person name="Yu D."/>
        </authorList>
    </citation>
    <scope>NUCLEOTIDE SEQUENCE [LARGE SCALE GENOMIC DNA]</scope>
    <source>
        <tissue evidence="1">Leaf</tissue>
    </source>
</reference>
<name>A0ABR0Q994_GOSAR</name>
<evidence type="ECO:0000313" key="1">
    <source>
        <dbReference type="EMBL" id="KAK5835637.1"/>
    </source>
</evidence>
<gene>
    <name evidence="1" type="ORF">PVK06_011331</name>
</gene>
<organism evidence="1 2">
    <name type="scientific">Gossypium arboreum</name>
    <name type="common">Tree cotton</name>
    <name type="synonym">Gossypium nanking</name>
    <dbReference type="NCBI Taxonomy" id="29729"/>
    <lineage>
        <taxon>Eukaryota</taxon>
        <taxon>Viridiplantae</taxon>
        <taxon>Streptophyta</taxon>
        <taxon>Embryophyta</taxon>
        <taxon>Tracheophyta</taxon>
        <taxon>Spermatophyta</taxon>
        <taxon>Magnoliopsida</taxon>
        <taxon>eudicotyledons</taxon>
        <taxon>Gunneridae</taxon>
        <taxon>Pentapetalae</taxon>
        <taxon>rosids</taxon>
        <taxon>malvids</taxon>
        <taxon>Malvales</taxon>
        <taxon>Malvaceae</taxon>
        <taxon>Malvoideae</taxon>
        <taxon>Gossypium</taxon>
    </lineage>
</organism>